<evidence type="ECO:0000256" key="10">
    <source>
        <dbReference type="ARBA" id="ARBA00023239"/>
    </source>
</evidence>
<keyword evidence="5" id="KW-0925">Oxylipin biosynthesis</keyword>
<dbReference type="PANTHER" id="PTHR24286:SF255">
    <property type="entry name" value="ALLENE OXIDE SYNTHASE, CHLOROPLASTIC"/>
    <property type="match status" value="1"/>
</dbReference>
<dbReference type="GO" id="GO:0020037">
    <property type="term" value="F:heme binding"/>
    <property type="evidence" value="ECO:0007669"/>
    <property type="project" value="InterPro"/>
</dbReference>
<feature type="binding site" description="axial binding residue" evidence="11">
    <location>
        <position position="478"/>
    </location>
    <ligand>
        <name>heme</name>
        <dbReference type="ChEBI" id="CHEBI:30413"/>
    </ligand>
    <ligandPart>
        <name>Fe</name>
        <dbReference type="ChEBI" id="CHEBI:18248"/>
    </ligandPart>
</feature>
<reference evidence="12 13" key="1">
    <citation type="submission" date="2019-09" db="EMBL/GenBank/DDBJ databases">
        <title>A chromosome-level genome assembly of the Chinese tupelo Nyssa sinensis.</title>
        <authorList>
            <person name="Yang X."/>
            <person name="Kang M."/>
            <person name="Yang Y."/>
            <person name="Xiong H."/>
            <person name="Wang M."/>
            <person name="Zhang Z."/>
            <person name="Wang Z."/>
            <person name="Wu H."/>
            <person name="Ma T."/>
            <person name="Liu J."/>
            <person name="Xi Z."/>
        </authorList>
    </citation>
    <scope>NUCLEOTIDE SEQUENCE [LARGE SCALE GENOMIC DNA]</scope>
    <source>
        <strain evidence="12">J267</strain>
        <tissue evidence="12">Leaf</tissue>
    </source>
</reference>
<evidence type="ECO:0000256" key="1">
    <source>
        <dbReference type="ARBA" id="ARBA00010617"/>
    </source>
</evidence>
<dbReference type="InterPro" id="IPR001128">
    <property type="entry name" value="Cyt_P450"/>
</dbReference>
<keyword evidence="10" id="KW-0456">Lyase</keyword>
<comment type="similarity">
    <text evidence="1">Belongs to the cytochrome P450 family.</text>
</comment>
<keyword evidence="9" id="KW-0275">Fatty acid biosynthesis</keyword>
<dbReference type="Pfam" id="PF00067">
    <property type="entry name" value="p450"/>
    <property type="match status" value="1"/>
</dbReference>
<dbReference type="GO" id="GO:0016705">
    <property type="term" value="F:oxidoreductase activity, acting on paired donors, with incorporation or reduction of molecular oxygen"/>
    <property type="evidence" value="ECO:0007669"/>
    <property type="project" value="InterPro"/>
</dbReference>
<dbReference type="GO" id="GO:0031408">
    <property type="term" value="P:oxylipin biosynthetic process"/>
    <property type="evidence" value="ECO:0007669"/>
    <property type="project" value="UniProtKB-KW"/>
</dbReference>
<dbReference type="CDD" id="cd11071">
    <property type="entry name" value="CYP74"/>
    <property type="match status" value="1"/>
</dbReference>
<dbReference type="InterPro" id="IPR036396">
    <property type="entry name" value="Cyt_P450_sf"/>
</dbReference>
<evidence type="ECO:0000256" key="8">
    <source>
        <dbReference type="ARBA" id="ARBA00023098"/>
    </source>
</evidence>
<evidence type="ECO:0000313" key="13">
    <source>
        <dbReference type="Proteomes" id="UP000325577"/>
    </source>
</evidence>
<dbReference type="GO" id="GO:0009941">
    <property type="term" value="C:chloroplast envelope"/>
    <property type="evidence" value="ECO:0007669"/>
    <property type="project" value="TreeGrafter"/>
</dbReference>
<keyword evidence="3 11" id="KW-0349">Heme</keyword>
<dbReference type="EMBL" id="CM018045">
    <property type="protein sequence ID" value="KAA8528600.1"/>
    <property type="molecule type" value="Genomic_DNA"/>
</dbReference>
<keyword evidence="8" id="KW-0443">Lipid metabolism</keyword>
<dbReference type="GO" id="GO:0004497">
    <property type="term" value="F:monooxygenase activity"/>
    <property type="evidence" value="ECO:0007669"/>
    <property type="project" value="InterPro"/>
</dbReference>
<organism evidence="12 13">
    <name type="scientific">Nyssa sinensis</name>
    <dbReference type="NCBI Taxonomy" id="561372"/>
    <lineage>
        <taxon>Eukaryota</taxon>
        <taxon>Viridiplantae</taxon>
        <taxon>Streptophyta</taxon>
        <taxon>Embryophyta</taxon>
        <taxon>Tracheophyta</taxon>
        <taxon>Spermatophyta</taxon>
        <taxon>Magnoliopsida</taxon>
        <taxon>eudicotyledons</taxon>
        <taxon>Gunneridae</taxon>
        <taxon>Pentapetalae</taxon>
        <taxon>asterids</taxon>
        <taxon>Cornales</taxon>
        <taxon>Nyssaceae</taxon>
        <taxon>Nyssa</taxon>
    </lineage>
</organism>
<evidence type="ECO:0000256" key="5">
    <source>
        <dbReference type="ARBA" id="ARBA00022767"/>
    </source>
</evidence>
<protein>
    <recommendedName>
        <fullName evidence="14">Allene oxide synthase</fullName>
    </recommendedName>
</protein>
<keyword evidence="6" id="KW-0276">Fatty acid metabolism</keyword>
<dbReference type="GO" id="GO:0005506">
    <property type="term" value="F:iron ion binding"/>
    <property type="evidence" value="ECO:0007669"/>
    <property type="project" value="InterPro"/>
</dbReference>
<proteinExistence type="inferred from homology"/>
<evidence type="ECO:0000256" key="6">
    <source>
        <dbReference type="ARBA" id="ARBA00022832"/>
    </source>
</evidence>
<gene>
    <name evidence="12" type="ORF">F0562_035955</name>
</gene>
<evidence type="ECO:0000256" key="9">
    <source>
        <dbReference type="ARBA" id="ARBA00023160"/>
    </source>
</evidence>
<comment type="cofactor">
    <cofactor evidence="11">
        <name>heme</name>
        <dbReference type="ChEBI" id="CHEBI:30413"/>
    </cofactor>
</comment>
<name>A0A5J5AD87_9ASTE</name>
<keyword evidence="7 11" id="KW-0408">Iron</keyword>
<dbReference type="PANTHER" id="PTHR24286">
    <property type="entry name" value="CYTOCHROME P450 26"/>
    <property type="match status" value="1"/>
</dbReference>
<dbReference type="Proteomes" id="UP000325577">
    <property type="component" value="Linkage Group LG21"/>
</dbReference>
<dbReference type="AlphaFoldDB" id="A0A5J5AD87"/>
<dbReference type="GO" id="GO:0016125">
    <property type="term" value="P:sterol metabolic process"/>
    <property type="evidence" value="ECO:0007669"/>
    <property type="project" value="TreeGrafter"/>
</dbReference>
<dbReference type="FunFam" id="1.10.630.10:FF:000024">
    <property type="entry name" value="Allene oxide synthase, chloroplastic"/>
    <property type="match status" value="1"/>
</dbReference>
<evidence type="ECO:0000256" key="7">
    <source>
        <dbReference type="ARBA" id="ARBA00023004"/>
    </source>
</evidence>
<dbReference type="PRINTS" id="PR00465">
    <property type="entry name" value="EP450IV"/>
</dbReference>
<dbReference type="GO" id="GO:0016829">
    <property type="term" value="F:lyase activity"/>
    <property type="evidence" value="ECO:0007669"/>
    <property type="project" value="UniProtKB-KW"/>
</dbReference>
<keyword evidence="4 11" id="KW-0479">Metal-binding</keyword>
<accession>A0A5J5AD87</accession>
<evidence type="ECO:0000256" key="2">
    <source>
        <dbReference type="ARBA" id="ARBA00022516"/>
    </source>
</evidence>
<keyword evidence="2" id="KW-0444">Lipid biosynthesis</keyword>
<evidence type="ECO:0000256" key="4">
    <source>
        <dbReference type="ARBA" id="ARBA00022723"/>
    </source>
</evidence>
<keyword evidence="13" id="KW-1185">Reference proteome</keyword>
<dbReference type="GO" id="GO:0009535">
    <property type="term" value="C:chloroplast thylakoid membrane"/>
    <property type="evidence" value="ECO:0007669"/>
    <property type="project" value="TreeGrafter"/>
</dbReference>
<dbReference type="OrthoDB" id="2789670at2759"/>
<sequence>MALSSVAFPPLQLQFPSQRSSKPSSNRIIVRPITASISEKSSVPPLRPATVAPTEPTKLPVRKIPGNYGLPFIGPIKDRHDYFYNQGRDEYFKSRIQKYQSTVFRANMPPGPFISPNPNVVVLLDGKSFPVLFDVTKVEKKDLFTGTYMPSTEFTGGYRVLSYLDPSEPSHGKLKRLMFFLLQSRRDSVIPEFHGSFTELFKKLESEIASNGKASFSEANEQAAFNFLARSLYGTNPAETKLGLDGPKLIGKWVLFQLGPLLSLGLPKLAEELLIHTFPLPPFLIKKDYQRLYDFFYDSSTSVLDEAEKMGILRDEACHNLLFATCFNSFGGMKLLFPNMIKWIGRAGVKLHTQLAQEIRSTVRSNGGKVTMAAMEQMPLMKSVVYESLRIEPPVSLQYGKAKRDLVIESHDAAFEVKEGEMLFGYQPFATKDPKIFDRAEEFVADRFVGEEGEKLLRHVLWSNGPETDGPTIGNKQCAGKNFVVLVSRLLVVDLFLQYDSFDVVVGLLELEFAEIPFGN</sequence>
<dbReference type="GO" id="GO:0009695">
    <property type="term" value="P:jasmonic acid biosynthetic process"/>
    <property type="evidence" value="ECO:0007669"/>
    <property type="project" value="TreeGrafter"/>
</dbReference>
<dbReference type="InterPro" id="IPR002403">
    <property type="entry name" value="Cyt_P450_E_grp-IV"/>
</dbReference>
<evidence type="ECO:0000256" key="3">
    <source>
        <dbReference type="ARBA" id="ARBA00022617"/>
    </source>
</evidence>
<evidence type="ECO:0000256" key="11">
    <source>
        <dbReference type="PIRSR" id="PIRSR602403-1"/>
    </source>
</evidence>
<dbReference type="Gene3D" id="1.10.630.10">
    <property type="entry name" value="Cytochrome P450"/>
    <property type="match status" value="1"/>
</dbReference>
<evidence type="ECO:0008006" key="14">
    <source>
        <dbReference type="Google" id="ProtNLM"/>
    </source>
</evidence>
<evidence type="ECO:0000313" key="12">
    <source>
        <dbReference type="EMBL" id="KAA8528600.1"/>
    </source>
</evidence>
<dbReference type="SUPFAM" id="SSF48264">
    <property type="entry name" value="Cytochrome P450"/>
    <property type="match status" value="1"/>
</dbReference>